<dbReference type="VEuPathDB" id="FungiDB:BDV34DRAFT_228253"/>
<dbReference type="Proteomes" id="UP000326532">
    <property type="component" value="Unassembled WGS sequence"/>
</dbReference>
<dbReference type="EMBL" id="ML735002">
    <property type="protein sequence ID" value="KAB8202596.1"/>
    <property type="molecule type" value="Genomic_DNA"/>
</dbReference>
<gene>
    <name evidence="1" type="ORF">BDV34DRAFT_228253</name>
</gene>
<evidence type="ECO:0000313" key="2">
    <source>
        <dbReference type="Proteomes" id="UP000326532"/>
    </source>
</evidence>
<organism evidence="1 2">
    <name type="scientific">Aspergillus parasiticus</name>
    <dbReference type="NCBI Taxonomy" id="5067"/>
    <lineage>
        <taxon>Eukaryota</taxon>
        <taxon>Fungi</taxon>
        <taxon>Dikarya</taxon>
        <taxon>Ascomycota</taxon>
        <taxon>Pezizomycotina</taxon>
        <taxon>Eurotiomycetes</taxon>
        <taxon>Eurotiomycetidae</taxon>
        <taxon>Eurotiales</taxon>
        <taxon>Aspergillaceae</taxon>
        <taxon>Aspergillus</taxon>
        <taxon>Aspergillus subgen. Circumdati</taxon>
    </lineage>
</organism>
<dbReference type="AlphaFoldDB" id="A0A5N6DBT2"/>
<evidence type="ECO:0000313" key="1">
    <source>
        <dbReference type="EMBL" id="KAB8202596.1"/>
    </source>
</evidence>
<accession>A0A5N6DBT2</accession>
<keyword evidence="2" id="KW-1185">Reference proteome</keyword>
<reference evidence="1 2" key="1">
    <citation type="submission" date="2019-04" db="EMBL/GenBank/DDBJ databases">
        <title>Fungal friends and foes A comparative genomics study of 23 Aspergillus species from section Flavi.</title>
        <authorList>
            <consortium name="DOE Joint Genome Institute"/>
            <person name="Kjaerbolling I."/>
            <person name="Vesth T.C."/>
            <person name="Frisvad J.C."/>
            <person name="Nybo J.L."/>
            <person name="Theobald S."/>
            <person name="Kildgaard S."/>
            <person name="Petersen T.I."/>
            <person name="Kuo A."/>
            <person name="Sato A."/>
            <person name="Lyhne E.K."/>
            <person name="Kogle M.E."/>
            <person name="Wiebenga A."/>
            <person name="Kun R.S."/>
            <person name="Lubbers R.J."/>
            <person name="Makela M.R."/>
            <person name="Barry K."/>
            <person name="Chovatia M."/>
            <person name="Clum A."/>
            <person name="Daum C."/>
            <person name="Haridas S."/>
            <person name="He G."/>
            <person name="LaButti K."/>
            <person name="Lipzen A."/>
            <person name="Mondo S."/>
            <person name="Pangilinan J."/>
            <person name="Riley R."/>
            <person name="Salamov A."/>
            <person name="Simmons B.A."/>
            <person name="Magnuson J.K."/>
            <person name="Henrissat B."/>
            <person name="Mortensen U.H."/>
            <person name="Larsen T.O."/>
            <person name="De vries R.P."/>
            <person name="Grigoriev I.V."/>
            <person name="Machida M."/>
            <person name="Baker S.E."/>
            <person name="Andersen M.R."/>
        </authorList>
    </citation>
    <scope>NUCLEOTIDE SEQUENCE [LARGE SCALE GENOMIC DNA]</scope>
    <source>
        <strain evidence="1 2">CBS 117618</strain>
    </source>
</reference>
<name>A0A5N6DBT2_ASPPA</name>
<protein>
    <submittedName>
        <fullName evidence="1">Uncharacterized protein</fullName>
    </submittedName>
</protein>
<sequence length="421" mass="48907">MNSDPFGRLPWFALQSILSNLPSLPALYSLYNASPEVAAFLHWNKDLFAQIIDAIISNPVCERGLAPHVQDILRLIIRIWTPIQEPDTDILGSLYYVLERPHVLPPMRETRSQFYVESRPRESPPTLKAISPSTPSAILSRLLRLMGRLRCLIHAYFHSAITRCLQLQLEHIPPPLRRRKRWWTADWVVDRSKRPKGIPYTPTDIGPLTWVEEQRLLSSFLFIVLFHELHKTHLEHSLFIKDSESVRALLENDVEGFWKNALREYHSTEGHEEQLVALLHWLGQQAGRPENIYQWLLSGHVSEDYSHCCQCYTTVIHTQMKEVEIKCNDLREGISSRGVQSLRSCRRDLRSPLKGVDRSVFHPYGLVFWDGVRLNGLGFLGKCCPDLTWFSWSSIFTEEDWEDLQRRQSTITTFGDVLHRL</sequence>
<dbReference type="OMA" id="EDYSHCC"/>
<proteinExistence type="predicted"/>